<keyword evidence="1" id="KW-0812">Transmembrane</keyword>
<dbReference type="Proteomes" id="UP000295294">
    <property type="component" value="Chromosome 2"/>
</dbReference>
<evidence type="ECO:0000256" key="1">
    <source>
        <dbReference type="SAM" id="Phobius"/>
    </source>
</evidence>
<dbReference type="EMBL" id="CP038635">
    <property type="protein sequence ID" value="QBY52330.1"/>
    <property type="molecule type" value="Genomic_DNA"/>
</dbReference>
<accession>A0A4P7L9D4</accession>
<gene>
    <name evidence="2" type="primary">kdpF</name>
    <name evidence="2" type="ORF">E0W60_14030</name>
</gene>
<evidence type="ECO:0000313" key="2">
    <source>
        <dbReference type="EMBL" id="QBY52330.1"/>
    </source>
</evidence>
<dbReference type="AlphaFoldDB" id="A0A4P7L9D4"/>
<protein>
    <submittedName>
        <fullName evidence="2">K(+)-transporting ATPase subunit F</fullName>
    </submittedName>
</protein>
<organism evidence="2 3">
    <name type="scientific">Cupriavidus oxalaticus</name>
    <dbReference type="NCBI Taxonomy" id="96344"/>
    <lineage>
        <taxon>Bacteria</taxon>
        <taxon>Pseudomonadati</taxon>
        <taxon>Pseudomonadota</taxon>
        <taxon>Betaproteobacteria</taxon>
        <taxon>Burkholderiales</taxon>
        <taxon>Burkholderiaceae</taxon>
        <taxon>Cupriavidus</taxon>
    </lineage>
</organism>
<keyword evidence="1" id="KW-1133">Transmembrane helix</keyword>
<dbReference type="NCBIfam" id="TIGR02115">
    <property type="entry name" value="potass_kdpF"/>
    <property type="match status" value="1"/>
</dbReference>
<evidence type="ECO:0000313" key="3">
    <source>
        <dbReference type="Proteomes" id="UP000295294"/>
    </source>
</evidence>
<feature type="transmembrane region" description="Helical" evidence="1">
    <location>
        <begin position="6"/>
        <end position="24"/>
    </location>
</feature>
<name>A0A4P7L9D4_9BURK</name>
<dbReference type="GO" id="GO:0008556">
    <property type="term" value="F:P-type potassium transmembrane transporter activity"/>
    <property type="evidence" value="ECO:0007669"/>
    <property type="project" value="InterPro"/>
</dbReference>
<dbReference type="RefSeq" id="WP_133093934.1">
    <property type="nucleotide sequence ID" value="NZ_CP038635.1"/>
</dbReference>
<keyword evidence="1" id="KW-0472">Membrane</keyword>
<dbReference type="InterPro" id="IPR011726">
    <property type="entry name" value="KdpF"/>
</dbReference>
<dbReference type="STRING" id="1349762.GCA_001592245_00940"/>
<reference evidence="2 3" key="1">
    <citation type="submission" date="2019-03" db="EMBL/GenBank/DDBJ databases">
        <title>Efficiently degradation of phenoxyalkanoic acid herbicides by Cupriavidus oxalaticus strain X32.</title>
        <authorList>
            <person name="Sheng X."/>
        </authorList>
    </citation>
    <scope>NUCLEOTIDE SEQUENCE [LARGE SCALE GENOMIC DNA]</scope>
    <source>
        <strain evidence="2 3">X32</strain>
    </source>
</reference>
<sequence length="29" mass="3252">MSWTDLLSGALAVAILVYLLIALFRPEKF</sequence>
<dbReference type="KEGG" id="cox:E0W60_14030"/>
<dbReference type="Pfam" id="PF09604">
    <property type="entry name" value="Potass_KdpF"/>
    <property type="match status" value="1"/>
</dbReference>
<dbReference type="GO" id="GO:0005886">
    <property type="term" value="C:plasma membrane"/>
    <property type="evidence" value="ECO:0007669"/>
    <property type="project" value="InterPro"/>
</dbReference>
<proteinExistence type="predicted"/>